<reference evidence="2" key="1">
    <citation type="journal article" date="2019" name="Int. J. Syst. Evol. Microbiol.">
        <title>The Global Catalogue of Microorganisms (GCM) 10K type strain sequencing project: providing services to taxonomists for standard genome sequencing and annotation.</title>
        <authorList>
            <consortium name="The Broad Institute Genomics Platform"/>
            <consortium name="The Broad Institute Genome Sequencing Center for Infectious Disease"/>
            <person name="Wu L."/>
            <person name="Ma J."/>
        </authorList>
    </citation>
    <scope>NUCLEOTIDE SEQUENCE [LARGE SCALE GENOMIC DNA]</scope>
    <source>
        <strain evidence="2">CGMCC 1.14993</strain>
    </source>
</reference>
<dbReference type="OrthoDB" id="2869857at2"/>
<comment type="caution">
    <text evidence="1">The sequence shown here is derived from an EMBL/GenBank/DDBJ whole genome shotgun (WGS) entry which is preliminary data.</text>
</comment>
<dbReference type="Proteomes" id="UP000626244">
    <property type="component" value="Unassembled WGS sequence"/>
</dbReference>
<accession>A0A8J3EVK2</accession>
<dbReference type="RefSeq" id="WP_087998045.1">
    <property type="nucleotide sequence ID" value="NZ_BMHB01000001.1"/>
</dbReference>
<dbReference type="Pfam" id="PF22116">
    <property type="entry name" value="DUF6944"/>
    <property type="match status" value="1"/>
</dbReference>
<proteinExistence type="predicted"/>
<organism evidence="1 2">
    <name type="scientific">Gottfriedia solisilvae</name>
    <dbReference type="NCBI Taxonomy" id="1516104"/>
    <lineage>
        <taxon>Bacteria</taxon>
        <taxon>Bacillati</taxon>
        <taxon>Bacillota</taxon>
        <taxon>Bacilli</taxon>
        <taxon>Bacillales</taxon>
        <taxon>Bacillaceae</taxon>
        <taxon>Gottfriedia</taxon>
    </lineage>
</organism>
<keyword evidence="2" id="KW-1185">Reference proteome</keyword>
<evidence type="ECO:0000313" key="1">
    <source>
        <dbReference type="EMBL" id="GGI13145.1"/>
    </source>
</evidence>
<dbReference type="EMBL" id="BMHB01000001">
    <property type="protein sequence ID" value="GGI13145.1"/>
    <property type="molecule type" value="Genomic_DNA"/>
</dbReference>
<dbReference type="AlphaFoldDB" id="A0A8J3EVK2"/>
<name>A0A8J3EVK2_9BACI</name>
<dbReference type="InterPro" id="IPR054224">
    <property type="entry name" value="DUF6944"/>
</dbReference>
<sequence length="210" mass="22285">MSNVGEELIITGAWFLLFGTVTSAVGVTGKHIIGTNFGKKLFAKGNAIEAFGNSIQSVGREKLIKSESSNNDHLLTIMLGSWIQAAGNATNTLATELEISGSMEQGEKLNALGSVIQSIGASFEANGARQEEGVLVKFEVFGNELIAIGAMIDGIGNVALLNQNIAIGEQLLFFGSWVQVLGSILIVIAVNNSIESEEETKTARYGYYPK</sequence>
<evidence type="ECO:0000313" key="2">
    <source>
        <dbReference type="Proteomes" id="UP000626244"/>
    </source>
</evidence>
<protein>
    <submittedName>
        <fullName evidence="1">Uncharacterized protein</fullName>
    </submittedName>
</protein>
<gene>
    <name evidence="1" type="ORF">GCM10007380_16450</name>
</gene>